<organism evidence="3 4">
    <name type="scientific">Thalassotalea profundi</name>
    <dbReference type="NCBI Taxonomy" id="2036687"/>
    <lineage>
        <taxon>Bacteria</taxon>
        <taxon>Pseudomonadati</taxon>
        <taxon>Pseudomonadota</taxon>
        <taxon>Gammaproteobacteria</taxon>
        <taxon>Alteromonadales</taxon>
        <taxon>Colwelliaceae</taxon>
        <taxon>Thalassotalea</taxon>
    </lineage>
</organism>
<evidence type="ECO:0000313" key="4">
    <source>
        <dbReference type="Proteomes" id="UP000626370"/>
    </source>
</evidence>
<dbReference type="SUPFAM" id="SSF111364">
    <property type="entry name" value="Tsx-like channel"/>
    <property type="match status" value="1"/>
</dbReference>
<proteinExistence type="inferred from homology"/>
<gene>
    <name evidence="3" type="primary">tsx</name>
    <name evidence="3" type="ORF">GCM10011501_14700</name>
</gene>
<evidence type="ECO:0000256" key="1">
    <source>
        <dbReference type="ARBA" id="ARBA00008728"/>
    </source>
</evidence>
<dbReference type="Gene3D" id="2.40.230.20">
    <property type="entry name" value="Nucleoside-specific channel-forming protein, Tsx-like"/>
    <property type="match status" value="1"/>
</dbReference>
<reference evidence="4" key="1">
    <citation type="journal article" date="2019" name="Int. J. Syst. Evol. Microbiol.">
        <title>The Global Catalogue of Microorganisms (GCM) 10K type strain sequencing project: providing services to taxonomists for standard genome sequencing and annotation.</title>
        <authorList>
            <consortium name="The Broad Institute Genomics Platform"/>
            <consortium name="The Broad Institute Genome Sequencing Center for Infectious Disease"/>
            <person name="Wu L."/>
            <person name="Ma J."/>
        </authorList>
    </citation>
    <scope>NUCLEOTIDE SEQUENCE [LARGE SCALE GENOMIC DNA]</scope>
    <source>
        <strain evidence="4">CGMCC 1.15922</strain>
    </source>
</reference>
<sequence>MKVLVFAILSICSFNNYAKTLWSDFSATLLKGNNYEVGDNERTVFTFEHAAGYSWGDSFIFVDRLQSANGNKETYAEISPRFQISEYKNSFLNNFYIATTAEIGDGFTHYLIGVGTNLKVPHFKYLNLNFYHRNNDSGDNGKQLTATWALPIGSLIYDGFIDYVPSNDDASTSVNFTSQLKYNIADMLKLETKLYLGIEYVYWHNKYGIDGINEKNMNLLVKYHF</sequence>
<comment type="similarity">
    <text evidence="1">Belongs to the nucleoside-specific channel-forming outer membrane porin (Tsx) (TC 1.B.10) family.</text>
</comment>
<name>A0ABQ3ILP6_9GAMM</name>
<accession>A0ABQ3ILP6</accession>
<protein>
    <submittedName>
        <fullName evidence="3">Ion channel protein Tsx</fullName>
    </submittedName>
</protein>
<dbReference type="InterPro" id="IPR018013">
    <property type="entry name" value="Channel_Tsx-like"/>
</dbReference>
<keyword evidence="4" id="KW-1185">Reference proteome</keyword>
<dbReference type="EMBL" id="BNAH01000005">
    <property type="protein sequence ID" value="GHE86562.1"/>
    <property type="molecule type" value="Genomic_DNA"/>
</dbReference>
<feature type="signal peptide" evidence="2">
    <location>
        <begin position="1"/>
        <end position="18"/>
    </location>
</feature>
<dbReference type="RefSeq" id="WP_189377620.1">
    <property type="nucleotide sequence ID" value="NZ_BNAH01000005.1"/>
</dbReference>
<feature type="chain" id="PRO_5046183564" evidence="2">
    <location>
        <begin position="19"/>
        <end position="225"/>
    </location>
</feature>
<dbReference type="InterPro" id="IPR036777">
    <property type="entry name" value="Channel_Tsx-like_sf"/>
</dbReference>
<keyword evidence="2" id="KW-0732">Signal</keyword>
<evidence type="ECO:0000313" key="3">
    <source>
        <dbReference type="EMBL" id="GHE86562.1"/>
    </source>
</evidence>
<comment type="caution">
    <text evidence="3">The sequence shown here is derived from an EMBL/GenBank/DDBJ whole genome shotgun (WGS) entry which is preliminary data.</text>
</comment>
<dbReference type="Pfam" id="PF03502">
    <property type="entry name" value="Channel_Tsx"/>
    <property type="match status" value="1"/>
</dbReference>
<dbReference type="Proteomes" id="UP000626370">
    <property type="component" value="Unassembled WGS sequence"/>
</dbReference>
<evidence type="ECO:0000256" key="2">
    <source>
        <dbReference type="SAM" id="SignalP"/>
    </source>
</evidence>